<reference evidence="2 3" key="1">
    <citation type="submission" date="2019-09" db="EMBL/GenBank/DDBJ databases">
        <title>Draft genome of the ectomycorrhizal ascomycete Sphaerosporella brunnea.</title>
        <authorList>
            <consortium name="DOE Joint Genome Institute"/>
            <person name="Benucci G.M."/>
            <person name="Marozzi G."/>
            <person name="Antonielli L."/>
            <person name="Sanchez S."/>
            <person name="Marco P."/>
            <person name="Wang X."/>
            <person name="Falini L.B."/>
            <person name="Barry K."/>
            <person name="Haridas S."/>
            <person name="Lipzen A."/>
            <person name="Labutti K."/>
            <person name="Grigoriev I.V."/>
            <person name="Murat C."/>
            <person name="Martin F."/>
            <person name="Albertini E."/>
            <person name="Donnini D."/>
            <person name="Bonito G."/>
        </authorList>
    </citation>
    <scope>NUCLEOTIDE SEQUENCE [LARGE SCALE GENOMIC DNA]</scope>
    <source>
        <strain evidence="2 3">Sb_GMNB300</strain>
    </source>
</reference>
<dbReference type="EMBL" id="VXIS01000505">
    <property type="protein sequence ID" value="KAA8893094.1"/>
    <property type="molecule type" value="Genomic_DNA"/>
</dbReference>
<dbReference type="InParanoid" id="A0A5J5ECI1"/>
<evidence type="ECO:0000313" key="2">
    <source>
        <dbReference type="EMBL" id="KAA8893094.1"/>
    </source>
</evidence>
<accession>A0A5J5ECI1</accession>
<feature type="region of interest" description="Disordered" evidence="1">
    <location>
        <begin position="60"/>
        <end position="122"/>
    </location>
</feature>
<comment type="caution">
    <text evidence="2">The sequence shown here is derived from an EMBL/GenBank/DDBJ whole genome shotgun (WGS) entry which is preliminary data.</text>
</comment>
<keyword evidence="3" id="KW-1185">Reference proteome</keyword>
<feature type="region of interest" description="Disordered" evidence="1">
    <location>
        <begin position="150"/>
        <end position="206"/>
    </location>
</feature>
<feature type="compositionally biased region" description="Basic and acidic residues" evidence="1">
    <location>
        <begin position="170"/>
        <end position="186"/>
    </location>
</feature>
<organism evidence="2 3">
    <name type="scientific">Sphaerosporella brunnea</name>
    <dbReference type="NCBI Taxonomy" id="1250544"/>
    <lineage>
        <taxon>Eukaryota</taxon>
        <taxon>Fungi</taxon>
        <taxon>Dikarya</taxon>
        <taxon>Ascomycota</taxon>
        <taxon>Pezizomycotina</taxon>
        <taxon>Pezizomycetes</taxon>
        <taxon>Pezizales</taxon>
        <taxon>Pyronemataceae</taxon>
        <taxon>Sphaerosporella</taxon>
    </lineage>
</organism>
<sequence length="206" mass="22201">MPRGFLSPEPTLTRFFYVHSSWHEYFPDAFEKAGTISIDLHTPASLSDALKPCAIPINNYSHTNPPSLETPTKKPKQSGHWRPYPATSPTKAKEHAEAAVDAGGDGSSSWKTPRSEAADAPAKGEGLYPAQFVASGFCANDRCLKGGCGKDLESPWTNTGTSGAAGDEAGLSKEEEDSRHRWRAQDIDPPFDSNGGKANGWIEKRG</sequence>
<proteinExistence type="predicted"/>
<name>A0A5J5ECI1_9PEZI</name>
<protein>
    <submittedName>
        <fullName evidence="2">Uncharacterized protein</fullName>
    </submittedName>
</protein>
<dbReference type="AlphaFoldDB" id="A0A5J5ECI1"/>
<feature type="compositionally biased region" description="Polar residues" evidence="1">
    <location>
        <begin position="60"/>
        <end position="70"/>
    </location>
</feature>
<gene>
    <name evidence="2" type="ORF">FN846DRAFT_896289</name>
</gene>
<dbReference type="Proteomes" id="UP000326924">
    <property type="component" value="Unassembled WGS sequence"/>
</dbReference>
<evidence type="ECO:0000256" key="1">
    <source>
        <dbReference type="SAM" id="MobiDB-lite"/>
    </source>
</evidence>
<evidence type="ECO:0000313" key="3">
    <source>
        <dbReference type="Proteomes" id="UP000326924"/>
    </source>
</evidence>